<dbReference type="RefSeq" id="WP_200965016.1">
    <property type="nucleotide sequence ID" value="NZ_BMAQ01000001.1"/>
</dbReference>
<dbReference type="SUPFAM" id="SSF52540">
    <property type="entry name" value="P-loop containing nucleoside triphosphate hydrolases"/>
    <property type="match status" value="1"/>
</dbReference>
<dbReference type="AlphaFoldDB" id="A0A916QCY5"/>
<sequence length="1029" mass="118070">MRPLRLRMTAFGPYRQQEEIDFTQLGDRRLFVISGMTGSGKTTIFDAITYALYGSASGEDRADFRLLRSHFADEDTHTSVDFSFAAGKRTYRVFRQMAHRKGNNKHETGAKVELYETTSGEEVPCARFTVSDVNAKIESIIGLTREQFIQIVMLPQGEFRKLLTSDTENKEEILRRIFRTERYQKLEEKFYEKSRRLREEVQEAASRLQVHMQHAADSFPLREDSALAATLKQDVYSPQQLIEGIKQEQAYYTMQVETLQLQHEEESQRLARIEQEYRAAEELNLKFKQRERIRERIEELRSRDEEMVELERRLNMADLAVRITPYEDHAAMAASDVQAKKQMRQAQEQSLAKLELERQAAEHAYKLEEARAEERKQLELELNRMRELLPSVQKLGKLKREADNLQAEKSALEGQLAELEKRITRMRAAKQELDEQIQHLEEETSQLPAHELELERLRHKARMLKELIQLEQQMAEYEKQEKAGQEKLEEISREHDRMEAAWIEGQAGLLAMHLQDGKPCPVCGSLDHPQKAVLQEDLMSREALMHLKEQLRQAEQEVHAAAAQVAAARGTWQNRAELLDEYGIAPQGLEEQLQAVIAEGKELSSKTELLRNKAQQLGELRRQRQGIEQQLDQKQRERDGVAAHLQETALQYSKQQALWESEWQRIPETMRDPGQVEKGIADLEKRLQERLTAWQQAQARLQEAEKRQVEAAAQLASVEKQLSEAVDKEAQALQRFAEELAKAGFAGADAYRQAKMPEAERKAGLEQLQEHRRNLMLLQGQLSELDHALQGREPIELGALEQGIAEAKQRLEKITYARQNAQRYAEETVKWAATIEQAAARTSELEREHGKVQELYQMIKGDNPRRMSFERYILIDYLEQILHAANVRLEQLSNGQYRLMRSDRLEARGRQSGLGLDVYDAYTGQNRDVKSLSGGEKFNASLALALGMTDVIQSHQGGVSIEMMFIDEGFGSLDEEALHKAIAALIDLQAAGRMIGVISHVAELKEAFPAVLEVTKTKEGCSRTKLILK</sequence>
<dbReference type="PANTHER" id="PTHR32114">
    <property type="entry name" value="ABC TRANSPORTER ABCH.3"/>
    <property type="match status" value="1"/>
</dbReference>
<dbReference type="Proteomes" id="UP000654993">
    <property type="component" value="Unassembled WGS sequence"/>
</dbReference>
<dbReference type="Gene3D" id="3.40.50.300">
    <property type="entry name" value="P-loop containing nucleotide triphosphate hydrolases"/>
    <property type="match status" value="2"/>
</dbReference>
<evidence type="ECO:0000313" key="7">
    <source>
        <dbReference type="Proteomes" id="UP000654993"/>
    </source>
</evidence>
<dbReference type="InterPro" id="IPR027417">
    <property type="entry name" value="P-loop_NTPase"/>
</dbReference>
<keyword evidence="4" id="KW-0175">Coiled coil</keyword>
<feature type="coiled-coil region" evidence="4">
    <location>
        <begin position="256"/>
        <end position="313"/>
    </location>
</feature>
<evidence type="ECO:0000256" key="2">
    <source>
        <dbReference type="ARBA" id="ARBA00011322"/>
    </source>
</evidence>
<dbReference type="Pfam" id="PF13558">
    <property type="entry name" value="SbcC_Walker_B"/>
    <property type="match status" value="1"/>
</dbReference>
<dbReference type="EMBL" id="BMAQ01000001">
    <property type="protein sequence ID" value="GFR36714.1"/>
    <property type="molecule type" value="Genomic_DNA"/>
</dbReference>
<reference evidence="6" key="1">
    <citation type="submission" date="2020-08" db="EMBL/GenBank/DDBJ databases">
        <authorList>
            <person name="Uke A."/>
            <person name="Chhe C."/>
            <person name="Baramee S."/>
            <person name="Kosugi A."/>
        </authorList>
    </citation>
    <scope>NUCLEOTIDE SEQUENCE</scope>
    <source>
        <strain evidence="6">DA-C8</strain>
    </source>
</reference>
<reference evidence="6" key="2">
    <citation type="journal article" date="2021" name="Data Brief">
        <title>Draft genome sequence data of the facultative, thermophilic, xylanolytic bacterium Paenibacillus sp. strain DA-C8.</title>
        <authorList>
            <person name="Chhe C."/>
            <person name="Uke A."/>
            <person name="Baramee S."/>
            <person name="Ungkulpasvich U."/>
            <person name="Tachaapaikoon C."/>
            <person name="Pason P."/>
            <person name="Waeonukul R."/>
            <person name="Ratanakhanokchai K."/>
            <person name="Kosugi A."/>
        </authorList>
    </citation>
    <scope>NUCLEOTIDE SEQUENCE</scope>
    <source>
        <strain evidence="6">DA-C8</strain>
    </source>
</reference>
<evidence type="ECO:0000256" key="1">
    <source>
        <dbReference type="ARBA" id="ARBA00006930"/>
    </source>
</evidence>
<comment type="similarity">
    <text evidence="1">Belongs to the SMC family. SbcC subfamily.</text>
</comment>
<evidence type="ECO:0000256" key="3">
    <source>
        <dbReference type="ARBA" id="ARBA00013368"/>
    </source>
</evidence>
<feature type="coiled-coil region" evidence="4">
    <location>
        <begin position="684"/>
        <end position="735"/>
    </location>
</feature>
<keyword evidence="7" id="KW-1185">Reference proteome</keyword>
<comment type="subunit">
    <text evidence="2">Heterodimer of SbcC and SbcD.</text>
</comment>
<evidence type="ECO:0000259" key="5">
    <source>
        <dbReference type="Pfam" id="PF13476"/>
    </source>
</evidence>
<dbReference type="PANTHER" id="PTHR32114:SF2">
    <property type="entry name" value="ABC TRANSPORTER ABCH.3"/>
    <property type="match status" value="1"/>
</dbReference>
<feature type="domain" description="Rad50/SbcC-type AAA" evidence="5">
    <location>
        <begin position="5"/>
        <end position="208"/>
    </location>
</feature>
<evidence type="ECO:0000256" key="4">
    <source>
        <dbReference type="SAM" id="Coils"/>
    </source>
</evidence>
<dbReference type="InterPro" id="IPR038729">
    <property type="entry name" value="Rad50/SbcC_AAA"/>
</dbReference>
<evidence type="ECO:0000313" key="6">
    <source>
        <dbReference type="EMBL" id="GFR36714.1"/>
    </source>
</evidence>
<comment type="caution">
    <text evidence="6">The sequence shown here is derived from an EMBL/GenBank/DDBJ whole genome shotgun (WGS) entry which is preliminary data.</text>
</comment>
<name>A0A916QCY5_9BACL</name>
<feature type="coiled-coil region" evidence="4">
    <location>
        <begin position="337"/>
        <end position="501"/>
    </location>
</feature>
<dbReference type="GO" id="GO:0006302">
    <property type="term" value="P:double-strand break repair"/>
    <property type="evidence" value="ECO:0007669"/>
    <property type="project" value="InterPro"/>
</dbReference>
<gene>
    <name evidence="6" type="primary">sbcC</name>
    <name evidence="6" type="ORF">PRECH8_00100</name>
</gene>
<accession>A0A916QCY5</accession>
<feature type="coiled-coil region" evidence="4">
    <location>
        <begin position="610"/>
        <end position="637"/>
    </location>
</feature>
<dbReference type="GO" id="GO:0016887">
    <property type="term" value="F:ATP hydrolysis activity"/>
    <property type="evidence" value="ECO:0007669"/>
    <property type="project" value="InterPro"/>
</dbReference>
<dbReference type="Pfam" id="PF13476">
    <property type="entry name" value="AAA_23"/>
    <property type="match status" value="1"/>
</dbReference>
<organism evidence="6 7">
    <name type="scientific">Insulibacter thermoxylanivorax</name>
    <dbReference type="NCBI Taxonomy" id="2749268"/>
    <lineage>
        <taxon>Bacteria</taxon>
        <taxon>Bacillati</taxon>
        <taxon>Bacillota</taxon>
        <taxon>Bacilli</taxon>
        <taxon>Bacillales</taxon>
        <taxon>Paenibacillaceae</taxon>
        <taxon>Insulibacter</taxon>
    </lineage>
</organism>
<protein>
    <recommendedName>
        <fullName evidence="3">Nuclease SbcCD subunit C</fullName>
    </recommendedName>
</protein>
<feature type="coiled-coil region" evidence="4">
    <location>
        <begin position="544"/>
        <end position="571"/>
    </location>
</feature>
<proteinExistence type="inferred from homology"/>